<dbReference type="AlphaFoldDB" id="A0A511AEX0"/>
<protein>
    <submittedName>
        <fullName evidence="2">Uncharacterized protein</fullName>
    </submittedName>
</protein>
<reference evidence="2 3" key="1">
    <citation type="submission" date="2019-07" db="EMBL/GenBank/DDBJ databases">
        <title>Whole genome shotgun sequence of Microbacterium aerolatum NBRC 103071.</title>
        <authorList>
            <person name="Hosoyama A."/>
            <person name="Uohara A."/>
            <person name="Ohji S."/>
            <person name="Ichikawa N."/>
        </authorList>
    </citation>
    <scope>NUCLEOTIDE SEQUENCE [LARGE SCALE GENOMIC DNA]</scope>
    <source>
        <strain evidence="2 3">NBRC 103071</strain>
    </source>
</reference>
<keyword evidence="3" id="KW-1185">Reference proteome</keyword>
<dbReference type="Proteomes" id="UP000321225">
    <property type="component" value="Unassembled WGS sequence"/>
</dbReference>
<organism evidence="2 3">
    <name type="scientific">Microbacterium aerolatum</name>
    <dbReference type="NCBI Taxonomy" id="153731"/>
    <lineage>
        <taxon>Bacteria</taxon>
        <taxon>Bacillati</taxon>
        <taxon>Actinomycetota</taxon>
        <taxon>Actinomycetes</taxon>
        <taxon>Micrococcales</taxon>
        <taxon>Microbacteriaceae</taxon>
        <taxon>Microbacterium</taxon>
    </lineage>
</organism>
<gene>
    <name evidence="2" type="ORF">MAE01_03670</name>
</gene>
<sequence>MIDESFNFLRSSTQHLSTNVVVRGIPIRDGNRRIIYRYGVRGDLVPDDFVEDLRDILARAQSVLDIAMTQAVTDAANPPLTDKQRRNTYFPIAVTESAWKSMLGQAHIKALPQAMIRSLRAIQPFVTGDAVISLFHRVHNADKHEAPLELAVIPDPEFVMMFTEIEPRTSEHWIDWVDPLPAIVNRAEFAYYRCVDPITKFGIEAIPLGLVIRVDDEWRDIQHLLWDVMEFVTRAAAILSRTSLTPANLMRNMFTAERAQLDAFKSMMLEASRTGSQTAPHSARRWQQRAEATRTAARRFADWNGSWPPGHDRPRDP</sequence>
<feature type="region of interest" description="Disordered" evidence="1">
    <location>
        <begin position="274"/>
        <end position="317"/>
    </location>
</feature>
<evidence type="ECO:0000256" key="1">
    <source>
        <dbReference type="SAM" id="MobiDB-lite"/>
    </source>
</evidence>
<evidence type="ECO:0000313" key="3">
    <source>
        <dbReference type="Proteomes" id="UP000321225"/>
    </source>
</evidence>
<comment type="caution">
    <text evidence="2">The sequence shown here is derived from an EMBL/GenBank/DDBJ whole genome shotgun (WGS) entry which is preliminary data.</text>
</comment>
<name>A0A511AEX0_9MICO</name>
<accession>A0A511AEX0</accession>
<evidence type="ECO:0000313" key="2">
    <source>
        <dbReference type="EMBL" id="GEK85191.1"/>
    </source>
</evidence>
<proteinExistence type="predicted"/>
<dbReference type="EMBL" id="BJUW01000001">
    <property type="protein sequence ID" value="GEK85191.1"/>
    <property type="molecule type" value="Genomic_DNA"/>
</dbReference>